<evidence type="ECO:0000259" key="11">
    <source>
        <dbReference type="Pfam" id="PF00441"/>
    </source>
</evidence>
<evidence type="ECO:0000256" key="2">
    <source>
        <dbReference type="ARBA" id="ARBA00009347"/>
    </source>
</evidence>
<dbReference type="InterPro" id="IPR013786">
    <property type="entry name" value="AcylCoA_DH/ox_N"/>
</dbReference>
<gene>
    <name evidence="15" type="ORF">CA606_15000</name>
</gene>
<dbReference type="Pfam" id="PF02771">
    <property type="entry name" value="Acyl-CoA_dh_N"/>
    <property type="match status" value="1"/>
</dbReference>
<dbReference type="EMBL" id="CP023315">
    <property type="protein sequence ID" value="ATC33531.1"/>
    <property type="molecule type" value="Genomic_DNA"/>
</dbReference>
<dbReference type="InterPro" id="IPR009100">
    <property type="entry name" value="AcylCoA_DH/oxidase_NM_dom_sf"/>
</dbReference>
<evidence type="ECO:0000256" key="4">
    <source>
        <dbReference type="ARBA" id="ARBA00022827"/>
    </source>
</evidence>
<dbReference type="AlphaFoldDB" id="A0A290MND9"/>
<dbReference type="InterPro" id="IPR046373">
    <property type="entry name" value="Acyl-CoA_Oxase/DH_mid-dom_sf"/>
</dbReference>
<evidence type="ECO:0000256" key="5">
    <source>
        <dbReference type="ARBA" id="ARBA00023002"/>
    </source>
</evidence>
<comment type="similarity">
    <text evidence="2 10">Belongs to the acyl-CoA dehydrogenase family.</text>
</comment>
<dbReference type="InterPro" id="IPR052166">
    <property type="entry name" value="Diverse_Acyl-CoA_DH"/>
</dbReference>
<evidence type="ECO:0000256" key="7">
    <source>
        <dbReference type="ARBA" id="ARBA00058683"/>
    </source>
</evidence>
<feature type="domain" description="Acetyl-CoA dehydrogenase-like C-terminal" evidence="14">
    <location>
        <begin position="468"/>
        <end position="593"/>
    </location>
</feature>
<dbReference type="InterPro" id="IPR006091">
    <property type="entry name" value="Acyl-CoA_Oxase/DH_mid-dom"/>
</dbReference>
<dbReference type="Pfam" id="PF02770">
    <property type="entry name" value="Acyl-CoA_dh_M"/>
    <property type="match status" value="1"/>
</dbReference>
<proteinExistence type="inferred from homology"/>
<evidence type="ECO:0000259" key="14">
    <source>
        <dbReference type="Pfam" id="PF12806"/>
    </source>
</evidence>
<dbReference type="SUPFAM" id="SSF56645">
    <property type="entry name" value="Acyl-CoA dehydrogenase NM domain-like"/>
    <property type="match status" value="1"/>
</dbReference>
<feature type="domain" description="Acyl-CoA oxidase/dehydrogenase middle" evidence="12">
    <location>
        <begin position="163"/>
        <end position="272"/>
    </location>
</feature>
<dbReference type="Gene3D" id="2.40.110.10">
    <property type="entry name" value="Butyryl-CoA Dehydrogenase, subunit A, domain 2"/>
    <property type="match status" value="1"/>
</dbReference>
<dbReference type="SUPFAM" id="SSF47203">
    <property type="entry name" value="Acyl-CoA dehydrogenase C-terminal domain-like"/>
    <property type="match status" value="1"/>
</dbReference>
<evidence type="ECO:0000313" key="16">
    <source>
        <dbReference type="Proteomes" id="UP000217311"/>
    </source>
</evidence>
<keyword evidence="3 10" id="KW-0285">Flavoprotein</keyword>
<comment type="cofactor">
    <cofactor evidence="1 10">
        <name>FAD</name>
        <dbReference type="ChEBI" id="CHEBI:57692"/>
    </cofactor>
</comment>
<dbReference type="InterPro" id="IPR037069">
    <property type="entry name" value="AcylCoA_DH/ox_N_sf"/>
</dbReference>
<dbReference type="InterPro" id="IPR009075">
    <property type="entry name" value="AcylCo_DH/oxidase_C"/>
</dbReference>
<comment type="catalytic activity">
    <reaction evidence="6">
        <text>3-(methylsulfanyl)propanoyl-CoA + oxidized [electron-transfer flavoprotein] + H(+) = 3-(methylsulfanyl)acryloyl-CoA + reduced [electron-transfer flavoprotein]</text>
        <dbReference type="Rhea" id="RHEA:52612"/>
        <dbReference type="Rhea" id="RHEA-COMP:10685"/>
        <dbReference type="Rhea" id="RHEA-COMP:10686"/>
        <dbReference type="ChEBI" id="CHEBI:15378"/>
        <dbReference type="ChEBI" id="CHEBI:57692"/>
        <dbReference type="ChEBI" id="CHEBI:58307"/>
        <dbReference type="ChEBI" id="CHEBI:82815"/>
        <dbReference type="ChEBI" id="CHEBI:84994"/>
        <dbReference type="EC" id="1.3.99.41"/>
    </reaction>
    <physiologicalReaction direction="left-to-right" evidence="6">
        <dbReference type="Rhea" id="RHEA:52613"/>
    </physiologicalReaction>
</comment>
<dbReference type="GO" id="GO:0016627">
    <property type="term" value="F:oxidoreductase activity, acting on the CH-CH group of donors"/>
    <property type="evidence" value="ECO:0007669"/>
    <property type="project" value="InterPro"/>
</dbReference>
<accession>A0A290MND9</accession>
<dbReference type="EC" id="1.3.99.41" evidence="8"/>
<dbReference type="Pfam" id="PF12806">
    <property type="entry name" value="Acyl-CoA_dh_C"/>
    <property type="match status" value="1"/>
</dbReference>
<dbReference type="Pfam" id="PF00441">
    <property type="entry name" value="Acyl-CoA_dh_1"/>
    <property type="match status" value="1"/>
</dbReference>
<dbReference type="Gene3D" id="1.10.540.10">
    <property type="entry name" value="Acyl-CoA dehydrogenase/oxidase, N-terminal domain"/>
    <property type="match status" value="1"/>
</dbReference>
<evidence type="ECO:0000256" key="6">
    <source>
        <dbReference type="ARBA" id="ARBA00051388"/>
    </source>
</evidence>
<evidence type="ECO:0000259" key="13">
    <source>
        <dbReference type="Pfam" id="PF02771"/>
    </source>
</evidence>
<dbReference type="PANTHER" id="PTHR42803:SF1">
    <property type="entry name" value="BROAD-SPECIFICITY LINEAR ACYL-COA DEHYDROGENASE FADE5"/>
    <property type="match status" value="1"/>
</dbReference>
<dbReference type="FunFam" id="2.40.110.10:FF:000031">
    <property type="entry name" value="Acyl-CoA dehydrogenase, putative"/>
    <property type="match status" value="1"/>
</dbReference>
<dbReference type="Proteomes" id="UP000217311">
    <property type="component" value="Chromosome"/>
</dbReference>
<evidence type="ECO:0000256" key="10">
    <source>
        <dbReference type="RuleBase" id="RU362125"/>
    </source>
</evidence>
<evidence type="ECO:0000259" key="12">
    <source>
        <dbReference type="Pfam" id="PF02770"/>
    </source>
</evidence>
<protein>
    <recommendedName>
        <fullName evidence="9">3-methylmercaptopropionyl-CoA dehydrogenase</fullName>
        <ecNumber evidence="8">1.3.99.41</ecNumber>
    </recommendedName>
</protein>
<dbReference type="InterPro" id="IPR025878">
    <property type="entry name" value="Acyl-CoA_dh-like_C_dom"/>
</dbReference>
<reference evidence="16" key="1">
    <citation type="submission" date="2017-09" db="EMBL/GenBank/DDBJ databases">
        <title>Genome evolution observed in wild isolates of Caulobacter crescentus.</title>
        <authorList>
            <person name="Ely B."/>
            <person name="Wilson K."/>
            <person name="Scott D."/>
        </authorList>
    </citation>
    <scope>NUCLEOTIDE SEQUENCE [LARGE SCALE GENOMIC DNA]</scope>
    <source>
        <strain evidence="16">CB13b1a</strain>
    </source>
</reference>
<organism evidence="15 16">
    <name type="scientific">Caulobacter vibrioides</name>
    <name type="common">Caulobacter crescentus</name>
    <dbReference type="NCBI Taxonomy" id="155892"/>
    <lineage>
        <taxon>Bacteria</taxon>
        <taxon>Pseudomonadati</taxon>
        <taxon>Pseudomonadota</taxon>
        <taxon>Alphaproteobacteria</taxon>
        <taxon>Caulobacterales</taxon>
        <taxon>Caulobacteraceae</taxon>
        <taxon>Caulobacter</taxon>
    </lineage>
</organism>
<keyword evidence="5 10" id="KW-0560">Oxidoreductase</keyword>
<evidence type="ECO:0000256" key="3">
    <source>
        <dbReference type="ARBA" id="ARBA00022630"/>
    </source>
</evidence>
<dbReference type="InterPro" id="IPR036250">
    <property type="entry name" value="AcylCo_DH-like_C"/>
</dbReference>
<keyword evidence="4 10" id="KW-0274">FAD</keyword>
<evidence type="ECO:0000313" key="15">
    <source>
        <dbReference type="EMBL" id="ATC33531.1"/>
    </source>
</evidence>
<evidence type="ECO:0000256" key="9">
    <source>
        <dbReference type="ARBA" id="ARBA00069043"/>
    </source>
</evidence>
<comment type="function">
    <text evidence="7">Involved in the assimilation of dimethylsulphoniopropionate (DMSP), an important compound in the fixation of carbon in marine phytoplankton, by mediating the conversion of 3-(methylthio)propanoyl-CoA (MMPA-CoA) to 3-(methylthio)acryloyl-CoA (MTA-CoA).</text>
</comment>
<sequence>MTYQPPVRDHAFILRDVLNIDQHGALPGFSDAPFDVVEQILDAAAQFTGEVLAPLNTVGDKTGCKLDPVTNTVTTPPGFKDAYKQMCEGGWTAIGSDPAYGGQGLPHVVNLAFSEMSSSANMAFSMYPGLAHGAYSAIHVGGSDEQKQTFLPKMVSGEWTGTMNLTEPHCGTDLGLLRTKAVPQADGSYKITGQKIWISAGEHDMADNIVHLVLARIEGAPAGVKGISLFIVPKFIPNADGSVGPRNEGAKCVGLEEKMGIHGNATCVMQYDEATGYLIGEENSGLKIMFVMMNEARLGVGMQGVAQGEAAYQAAVAFAKDRLQGRSLTGPKNAEGPADPIIVHPDVRRMLLESKALIEGGRAFLFWTALHGDLSHVHPDPAVREKSSDYMGLMTPVLKGYLTDKGFQVCSNAVQVHGGSGFTEHFPVSQYMRDCRIALIYEGTNGIQALDLVGRKLASKGGRAVMTFFQEIDQFIGENDTDEALKPFIEALGGVKAQLQDGTMWLMQNGLQNPDNAGAASTDYMHLFGLTGLAYMWALMAKAANAKIAAGSSDPFFTTKLTTGRYFIERILPDAASHLAKLKTGSATLMALPAEAF</sequence>
<name>A0A290MND9_CAUVI</name>
<dbReference type="RefSeq" id="WP_096052903.1">
    <property type="nucleotide sequence ID" value="NZ_CP023315.3"/>
</dbReference>
<dbReference type="Gene3D" id="1.20.140.10">
    <property type="entry name" value="Butyryl-CoA Dehydrogenase, subunit A, domain 3"/>
    <property type="match status" value="1"/>
</dbReference>
<feature type="domain" description="Acyl-CoA dehydrogenase/oxidase C-terminal" evidence="11">
    <location>
        <begin position="283"/>
        <end position="452"/>
    </location>
</feature>
<evidence type="ECO:0000256" key="8">
    <source>
        <dbReference type="ARBA" id="ARBA00066694"/>
    </source>
</evidence>
<feature type="domain" description="Acyl-CoA dehydrogenase/oxidase N-terminal" evidence="13">
    <location>
        <begin position="40"/>
        <end position="158"/>
    </location>
</feature>
<dbReference type="GO" id="GO:0050660">
    <property type="term" value="F:flavin adenine dinucleotide binding"/>
    <property type="evidence" value="ECO:0007669"/>
    <property type="project" value="InterPro"/>
</dbReference>
<evidence type="ECO:0000256" key="1">
    <source>
        <dbReference type="ARBA" id="ARBA00001974"/>
    </source>
</evidence>
<dbReference type="PANTHER" id="PTHR42803">
    <property type="entry name" value="ACYL-COA DEHYDROGENASE"/>
    <property type="match status" value="1"/>
</dbReference>